<evidence type="ECO:0000313" key="7">
    <source>
        <dbReference type="Proteomes" id="UP000248925"/>
    </source>
</evidence>
<dbReference type="InterPro" id="IPR045170">
    <property type="entry name" value="MTOX"/>
</dbReference>
<dbReference type="GO" id="GO:0050660">
    <property type="term" value="F:flavin adenine dinucleotide binding"/>
    <property type="evidence" value="ECO:0007669"/>
    <property type="project" value="InterPro"/>
</dbReference>
<dbReference type="GO" id="GO:0008115">
    <property type="term" value="F:sarcosine oxidase activity"/>
    <property type="evidence" value="ECO:0007669"/>
    <property type="project" value="TreeGrafter"/>
</dbReference>
<name>A0A2W4CNA4_9HYPH</name>
<keyword evidence="2" id="KW-0285">Flavoprotein</keyword>
<evidence type="ECO:0000256" key="3">
    <source>
        <dbReference type="ARBA" id="ARBA00022827"/>
    </source>
</evidence>
<keyword evidence="7" id="KW-1185">Reference proteome</keyword>
<protein>
    <recommendedName>
        <fullName evidence="5">FAD dependent oxidoreductase domain-containing protein</fullName>
    </recommendedName>
</protein>
<dbReference type="PANTHER" id="PTHR10961">
    <property type="entry name" value="PEROXISOMAL SARCOSINE OXIDASE"/>
    <property type="match status" value="1"/>
</dbReference>
<dbReference type="Gene3D" id="3.30.9.10">
    <property type="entry name" value="D-Amino Acid Oxidase, subunit A, domain 2"/>
    <property type="match status" value="1"/>
</dbReference>
<dbReference type="OrthoDB" id="9806257at2"/>
<dbReference type="SUPFAM" id="SSF51905">
    <property type="entry name" value="FAD/NAD(P)-binding domain"/>
    <property type="match status" value="1"/>
</dbReference>
<dbReference type="InterPro" id="IPR006076">
    <property type="entry name" value="FAD-dep_OxRdtase"/>
</dbReference>
<evidence type="ECO:0000259" key="5">
    <source>
        <dbReference type="Pfam" id="PF01266"/>
    </source>
</evidence>
<comment type="cofactor">
    <cofactor evidence="1">
        <name>FAD</name>
        <dbReference type="ChEBI" id="CHEBI:57692"/>
    </cofactor>
</comment>
<organism evidence="6 7">
    <name type="scientific">Rhizobium tubonense</name>
    <dbReference type="NCBI Taxonomy" id="484088"/>
    <lineage>
        <taxon>Bacteria</taxon>
        <taxon>Pseudomonadati</taxon>
        <taxon>Pseudomonadota</taxon>
        <taxon>Alphaproteobacteria</taxon>
        <taxon>Hyphomicrobiales</taxon>
        <taxon>Rhizobiaceae</taxon>
        <taxon>Rhizobium/Agrobacterium group</taxon>
        <taxon>Rhizobium</taxon>
    </lineage>
</organism>
<dbReference type="Proteomes" id="UP000248925">
    <property type="component" value="Unassembled WGS sequence"/>
</dbReference>
<keyword evidence="3" id="KW-0274">FAD</keyword>
<keyword evidence="4" id="KW-0560">Oxidoreductase</keyword>
<evidence type="ECO:0000256" key="4">
    <source>
        <dbReference type="ARBA" id="ARBA00023002"/>
    </source>
</evidence>
<dbReference type="Pfam" id="PF01266">
    <property type="entry name" value="DAO"/>
    <property type="match status" value="1"/>
</dbReference>
<dbReference type="InterPro" id="IPR036188">
    <property type="entry name" value="FAD/NAD-bd_sf"/>
</dbReference>
<dbReference type="EMBL" id="PCDP01000034">
    <property type="protein sequence ID" value="PZM14317.1"/>
    <property type="molecule type" value="Genomic_DNA"/>
</dbReference>
<evidence type="ECO:0000256" key="2">
    <source>
        <dbReference type="ARBA" id="ARBA00022630"/>
    </source>
</evidence>
<evidence type="ECO:0000313" key="6">
    <source>
        <dbReference type="EMBL" id="PZM14317.1"/>
    </source>
</evidence>
<comment type="caution">
    <text evidence="6">The sequence shown here is derived from an EMBL/GenBank/DDBJ whole genome shotgun (WGS) entry which is preliminary data.</text>
</comment>
<feature type="domain" description="FAD dependent oxidoreductase" evidence="5">
    <location>
        <begin position="4"/>
        <end position="343"/>
    </location>
</feature>
<accession>A0A2W4CNA4</accession>
<evidence type="ECO:0000256" key="1">
    <source>
        <dbReference type="ARBA" id="ARBA00001974"/>
    </source>
</evidence>
<proteinExistence type="predicted"/>
<reference evidence="6 7" key="1">
    <citation type="journal article" date="2018" name="Sci. Rep.">
        <title>Rhizobium tumorigenes sp. nov., a novel plant tumorigenic bacterium isolated from cane gall tumors on thornless blackberry.</title>
        <authorList>
            <person name="Kuzmanovi N."/>
            <person name="Smalla K."/>
            <person name="Gronow S."/>
            <person name="PuBawska J."/>
        </authorList>
    </citation>
    <scope>NUCLEOTIDE SEQUENCE [LARGE SCALE GENOMIC DNA]</scope>
    <source>
        <strain evidence="6 7">CCBAU 85046</strain>
    </source>
</reference>
<dbReference type="AlphaFoldDB" id="A0A2W4CNA4"/>
<gene>
    <name evidence="6" type="ORF">CPY51_10995</name>
</gene>
<dbReference type="PANTHER" id="PTHR10961:SF46">
    <property type="entry name" value="PEROXISOMAL SARCOSINE OXIDASE"/>
    <property type="match status" value="1"/>
</dbReference>
<dbReference type="Gene3D" id="3.50.50.60">
    <property type="entry name" value="FAD/NAD(P)-binding domain"/>
    <property type="match status" value="1"/>
</dbReference>
<sequence length="363" mass="38668">MKHLIVVGAGVVGLSAARAALRSGYSVTVLEQGSLPNPNAASYDQHRLIRYQYGSAAGYTRMVGKAFEAWDKVWVDLGEVLFEKTGTLGIAHGSNDYVVKSLATLKALGIAHERMTSTEIERIAPQLTLPETAWGLLNSDGGALLADRIVDGLLAWNIANGAEMRASCRVEHVDLERASVSLADGEVLEGDVLVIAAGAWLGQLLPSYSLPTYRQAVCYVEGPETMMAHWRNGPCLTDIGVGDNYALMPVRGTGLKFGSGAHRRAGSPSDGFGADLAEGYEVIASFAPYLRNADAYKPVGMAVGYYVKDSTEKFRVDAIGKSMIVTNCDGQMFKFGPLIGERVIACAKGTISADELQSWAAGA</sequence>